<protein>
    <submittedName>
        <fullName evidence="1">Cysteine proteinase</fullName>
    </submittedName>
</protein>
<reference evidence="1 2" key="1">
    <citation type="journal article" date="2019" name="Nat. Ecol. Evol.">
        <title>Megaphylogeny resolves global patterns of mushroom evolution.</title>
        <authorList>
            <person name="Varga T."/>
            <person name="Krizsan K."/>
            <person name="Foldi C."/>
            <person name="Dima B."/>
            <person name="Sanchez-Garcia M."/>
            <person name="Sanchez-Ramirez S."/>
            <person name="Szollosi G.J."/>
            <person name="Szarkandi J.G."/>
            <person name="Papp V."/>
            <person name="Albert L."/>
            <person name="Andreopoulos W."/>
            <person name="Angelini C."/>
            <person name="Antonin V."/>
            <person name="Barry K.W."/>
            <person name="Bougher N.L."/>
            <person name="Buchanan P."/>
            <person name="Buyck B."/>
            <person name="Bense V."/>
            <person name="Catcheside P."/>
            <person name="Chovatia M."/>
            <person name="Cooper J."/>
            <person name="Damon W."/>
            <person name="Desjardin D."/>
            <person name="Finy P."/>
            <person name="Geml J."/>
            <person name="Haridas S."/>
            <person name="Hughes K."/>
            <person name="Justo A."/>
            <person name="Karasinski D."/>
            <person name="Kautmanova I."/>
            <person name="Kiss B."/>
            <person name="Kocsube S."/>
            <person name="Kotiranta H."/>
            <person name="LaButti K.M."/>
            <person name="Lechner B.E."/>
            <person name="Liimatainen K."/>
            <person name="Lipzen A."/>
            <person name="Lukacs Z."/>
            <person name="Mihaltcheva S."/>
            <person name="Morgado L.N."/>
            <person name="Niskanen T."/>
            <person name="Noordeloos M.E."/>
            <person name="Ohm R.A."/>
            <person name="Ortiz-Santana B."/>
            <person name="Ovrebo C."/>
            <person name="Racz N."/>
            <person name="Riley R."/>
            <person name="Savchenko A."/>
            <person name="Shiryaev A."/>
            <person name="Soop K."/>
            <person name="Spirin V."/>
            <person name="Szebenyi C."/>
            <person name="Tomsovsky M."/>
            <person name="Tulloss R.E."/>
            <person name="Uehling J."/>
            <person name="Grigoriev I.V."/>
            <person name="Vagvolgyi C."/>
            <person name="Papp T."/>
            <person name="Martin F.M."/>
            <person name="Miettinen O."/>
            <person name="Hibbett D.S."/>
            <person name="Nagy L.G."/>
        </authorList>
    </citation>
    <scope>NUCLEOTIDE SEQUENCE [LARGE SCALE GENOMIC DNA]</scope>
    <source>
        <strain evidence="1 2">NL-1719</strain>
    </source>
</reference>
<dbReference type="EMBL" id="ML208259">
    <property type="protein sequence ID" value="TFK76849.1"/>
    <property type="molecule type" value="Genomic_DNA"/>
</dbReference>
<evidence type="ECO:0000313" key="2">
    <source>
        <dbReference type="Proteomes" id="UP000308600"/>
    </source>
</evidence>
<dbReference type="Proteomes" id="UP000308600">
    <property type="component" value="Unassembled WGS sequence"/>
</dbReference>
<accession>A0ACD3BGH1</accession>
<sequence>MCSLISNGSKASRVHQRISRVGRLSCSWSCCPLFRLVWFNYYMKVESVTKESEHFLSVSDGETPVNLIPVRTRRFSSPHQDNLASIERAIHSAKATLAVKPPQFQPIQLDKLLDRHHKKDKAIDRRLHGPKPLPTSLSREEEAWVSAFASNKESNSKFAKERVSFKDLVRLGPEQWLNDEIINFYGAMIMGRSEGAKENDRKKFLRVHYFSTFFWTKLIKEGYERGRLGKWSKKVDIFEKDIVLIPVNHGNAHWTGAAINFRFRRIESYDSMGFRHEEVYRALRDYLDAEHRNKRGRPFDFTGWEDYFLSSTPQQQNGYDCGVFTCQFLETLSRGVEEFNFTQKDMPYLRRRMIWEIGHSCLREES</sequence>
<gene>
    <name evidence="1" type="ORF">BDN72DRAFT_14055</name>
</gene>
<organism evidence="1 2">
    <name type="scientific">Pluteus cervinus</name>
    <dbReference type="NCBI Taxonomy" id="181527"/>
    <lineage>
        <taxon>Eukaryota</taxon>
        <taxon>Fungi</taxon>
        <taxon>Dikarya</taxon>
        <taxon>Basidiomycota</taxon>
        <taxon>Agaricomycotina</taxon>
        <taxon>Agaricomycetes</taxon>
        <taxon>Agaricomycetidae</taxon>
        <taxon>Agaricales</taxon>
        <taxon>Pluteineae</taxon>
        <taxon>Pluteaceae</taxon>
        <taxon>Pluteus</taxon>
    </lineage>
</organism>
<name>A0ACD3BGH1_9AGAR</name>
<evidence type="ECO:0000313" key="1">
    <source>
        <dbReference type="EMBL" id="TFK76849.1"/>
    </source>
</evidence>
<proteinExistence type="predicted"/>
<keyword evidence="2" id="KW-1185">Reference proteome</keyword>